<accession>A0A8B6XEN1</accession>
<evidence type="ECO:0000313" key="8">
    <source>
        <dbReference type="Proteomes" id="UP000005203"/>
    </source>
</evidence>
<keyword evidence="5" id="KW-0472">Membrane</keyword>
<dbReference type="EC" id="2.3.1.51" evidence="2"/>
<keyword evidence="4 9" id="KW-0012">Acyltransferase</keyword>
<evidence type="ECO:0000256" key="2">
    <source>
        <dbReference type="ARBA" id="ARBA00013211"/>
    </source>
</evidence>
<dbReference type="Proteomes" id="UP000005203">
    <property type="component" value="Linkage group LG10"/>
</dbReference>
<dbReference type="GO" id="GO:0003841">
    <property type="term" value="F:1-acylglycerol-3-phosphate O-acyltransferase activity"/>
    <property type="evidence" value="ECO:0007669"/>
    <property type="project" value="UniProtKB-EC"/>
</dbReference>
<dbReference type="OrthoDB" id="202234at2759"/>
<keyword evidence="8" id="KW-1185">Reference proteome</keyword>
<dbReference type="KEGG" id="ame:724951"/>
<dbReference type="EnsemblMetazoa" id="XM_001120852">
    <property type="protein sequence ID" value="XP_001120852"/>
    <property type="gene ID" value="LOC724951"/>
</dbReference>
<dbReference type="SMART" id="SM00563">
    <property type="entry name" value="PlsC"/>
    <property type="match status" value="1"/>
</dbReference>
<organism evidence="7">
    <name type="scientific">Apis mellifera</name>
    <name type="common">Honeybee</name>
    <dbReference type="NCBI Taxonomy" id="7460"/>
    <lineage>
        <taxon>Eukaryota</taxon>
        <taxon>Metazoa</taxon>
        <taxon>Ecdysozoa</taxon>
        <taxon>Arthropoda</taxon>
        <taxon>Hexapoda</taxon>
        <taxon>Insecta</taxon>
        <taxon>Pterygota</taxon>
        <taxon>Neoptera</taxon>
        <taxon>Endopterygota</taxon>
        <taxon>Hymenoptera</taxon>
        <taxon>Apocrita</taxon>
        <taxon>Aculeata</taxon>
        <taxon>Apoidea</taxon>
        <taxon>Anthophila</taxon>
        <taxon>Apidae</taxon>
        <taxon>Apis</taxon>
    </lineage>
</organism>
<evidence type="ECO:0000256" key="1">
    <source>
        <dbReference type="ARBA" id="ARBA00004728"/>
    </source>
</evidence>
<dbReference type="Pfam" id="PF01553">
    <property type="entry name" value="Acyltransferase"/>
    <property type="match status" value="1"/>
</dbReference>
<dbReference type="GeneID" id="724951"/>
<evidence type="ECO:0000256" key="4">
    <source>
        <dbReference type="ARBA" id="ARBA00023315"/>
    </source>
</evidence>
<keyword evidence="3" id="KW-0808">Transferase</keyword>
<evidence type="ECO:0000313" key="9">
    <source>
        <dbReference type="RefSeq" id="XP_001120852.2"/>
    </source>
</evidence>
<dbReference type="SUPFAM" id="SSF69593">
    <property type="entry name" value="Glycerol-3-phosphate (1)-acyltransferase"/>
    <property type="match status" value="1"/>
</dbReference>
<dbReference type="GO" id="GO:0005783">
    <property type="term" value="C:endoplasmic reticulum"/>
    <property type="evidence" value="ECO:0007669"/>
    <property type="project" value="TreeGrafter"/>
</dbReference>
<evidence type="ECO:0000256" key="5">
    <source>
        <dbReference type="SAM" id="Phobius"/>
    </source>
</evidence>
<accession>A0A7M7FY89</accession>
<sequence length="260" mass="30366">MYLLLICISLVLYKMSKTFRFYTKFGIYFLYTSIISLFLLAMFIFQPRSEKNLLTLSLVFAPVTKLMGVSWEIRGREHLEQERSCIVVMNHQSLLDCVGLYQVWPFLKNTTIISRRIIFYIWPTGLICWFGKVIFINRMKSNSARKILNDATDYIKEKKMKLIIFPEGTRRNNGEINAFKKGAFHIAIRSQLPIIPVVFSSYYYFLSNEEKRFDSGRVIVEALPAISTEGLTLDDINKLLEKTRNTMIDTFNKISKEVQS</sequence>
<feature type="domain" description="Phospholipid/glycerol acyltransferase" evidence="6">
    <location>
        <begin position="85"/>
        <end position="202"/>
    </location>
</feature>
<evidence type="ECO:0000259" key="6">
    <source>
        <dbReference type="SMART" id="SM00563"/>
    </source>
</evidence>
<dbReference type="PANTHER" id="PTHR10434:SF11">
    <property type="entry name" value="1-ACYL-SN-GLYCEROL-3-PHOSPHATE ACYLTRANSFERASE"/>
    <property type="match status" value="1"/>
</dbReference>
<evidence type="ECO:0000256" key="3">
    <source>
        <dbReference type="ARBA" id="ARBA00022679"/>
    </source>
</evidence>
<reference evidence="9" key="2">
    <citation type="submission" date="2025-04" db="UniProtKB">
        <authorList>
            <consortium name="RefSeq"/>
        </authorList>
    </citation>
    <scope>IDENTIFICATION</scope>
    <source>
        <strain evidence="9">DH4</strain>
        <tissue evidence="9">Whole body</tissue>
    </source>
</reference>
<name>A0A7M7FY89_APIME</name>
<reference evidence="7" key="1">
    <citation type="submission" date="2021-01" db="UniProtKB">
        <authorList>
            <consortium name="EnsemblMetazoa"/>
        </authorList>
    </citation>
    <scope>IDENTIFICATION</scope>
    <source>
        <strain evidence="7">DH4</strain>
    </source>
</reference>
<comment type="pathway">
    <text evidence="1">Phospholipid metabolism; CDP-diacylglycerol biosynthesis; CDP-diacylglycerol from sn-glycerol 3-phosphate: step 2/3.</text>
</comment>
<dbReference type="GO" id="GO:0006654">
    <property type="term" value="P:phosphatidic acid biosynthetic process"/>
    <property type="evidence" value="ECO:0007669"/>
    <property type="project" value="TreeGrafter"/>
</dbReference>
<dbReference type="AlphaFoldDB" id="A0A7M7FY89"/>
<evidence type="ECO:0000313" key="7">
    <source>
        <dbReference type="EnsemblMetazoa" id="XP_001120852"/>
    </source>
</evidence>
<gene>
    <name evidence="9" type="primary">LOC724951</name>
</gene>
<dbReference type="RefSeq" id="XP_001120852.2">
    <property type="nucleotide sequence ID" value="XM_001120852.5"/>
</dbReference>
<dbReference type="InterPro" id="IPR002123">
    <property type="entry name" value="Plipid/glycerol_acylTrfase"/>
</dbReference>
<protein>
    <recommendedName>
        <fullName evidence="2">1-acylglycerol-3-phosphate O-acyltransferase</fullName>
        <ecNumber evidence="2">2.3.1.51</ecNumber>
    </recommendedName>
</protein>
<dbReference type="CDD" id="cd07989">
    <property type="entry name" value="LPLAT_AGPAT-like"/>
    <property type="match status" value="1"/>
</dbReference>
<proteinExistence type="predicted"/>
<feature type="transmembrane region" description="Helical" evidence="5">
    <location>
        <begin position="26"/>
        <end position="45"/>
    </location>
</feature>
<feature type="transmembrane region" description="Helical" evidence="5">
    <location>
        <begin position="117"/>
        <end position="136"/>
    </location>
</feature>
<keyword evidence="5" id="KW-0812">Transmembrane</keyword>
<keyword evidence="5" id="KW-1133">Transmembrane helix</keyword>
<dbReference type="PANTHER" id="PTHR10434">
    <property type="entry name" value="1-ACYL-SN-GLYCEROL-3-PHOSPHATE ACYLTRANSFERASE"/>
    <property type="match status" value="1"/>
</dbReference>